<evidence type="ECO:0000256" key="5">
    <source>
        <dbReference type="ARBA" id="ARBA00022691"/>
    </source>
</evidence>
<dbReference type="EC" id="4.1.1.50" evidence="18"/>
<dbReference type="InterPro" id="IPR029063">
    <property type="entry name" value="SAM-dependent_MTases_sf"/>
</dbReference>
<keyword evidence="9 18" id="KW-0620">Polyamine biosynthesis</keyword>
<feature type="binding site" evidence="17">
    <location>
        <position position="247"/>
    </location>
    <ligand>
        <name>S-methyl-5'-thioadenosine</name>
        <dbReference type="ChEBI" id="CHEBI:17509"/>
    </ligand>
</feature>
<keyword evidence="6 18" id="KW-0210">Decarboxylase</keyword>
<evidence type="ECO:0000313" key="23">
    <source>
        <dbReference type="EMBL" id="AKQ45674.1"/>
    </source>
</evidence>
<dbReference type="NCBIfam" id="TIGR00417">
    <property type="entry name" value="speE"/>
    <property type="match status" value="1"/>
</dbReference>
<feature type="binding site" evidence="17">
    <location>
        <position position="203"/>
    </location>
    <ligand>
        <name>spermidine</name>
        <dbReference type="ChEBI" id="CHEBI:57834"/>
    </ligand>
</feature>
<sequence length="427" mass="47860">MDALGRHILVEFYNCSPELMNDVVHIENSMVAAAETAGATVINSTFHHFSPYGVSGVVVIQESHLAIHTWPEYGYAAVDLFTCGDSVNPWVSYNYLQEAFKASHGSSMECRRGQQSLLKRTDFTVEARDTGQAVTPLPTITRDVWFTERDENIALSLKHTGNQLYKKQSPYQKVEVFETLAYGNMLTLDGMVMCTQKDEYVYHEMITHVPVFSHGNVKRALVIGGGDGGTVRELLRHESIKEVVLVEIDDLVIEASKLHLPETASAFGHPKLKLLVEDGIKYIQECPDEAFDIIIVDSADPVGPGEGLFTAEFYSEVYRCLTAEGVMITQSESPRFNAKVFTEIYETYKSIFGQEKVHCYLAAIPTYPTGTWSFSFSSKGNVHPKKYNQEAAAAFSREQRLRYYNEDMHVAAFALPNFVKEMLSPKA</sequence>
<dbReference type="SUPFAM" id="SSF53335">
    <property type="entry name" value="S-adenosyl-L-methionine-dependent methyltransferases"/>
    <property type="match status" value="1"/>
</dbReference>
<feature type="binding site" evidence="17">
    <location>
        <position position="304"/>
    </location>
    <ligand>
        <name>S-methyl-5'-thioadenosine</name>
        <dbReference type="ChEBI" id="CHEBI:17509"/>
    </ligand>
</feature>
<evidence type="ECO:0000256" key="21">
    <source>
        <dbReference type="RuleBase" id="RU003837"/>
    </source>
</evidence>
<evidence type="ECO:0000256" key="8">
    <source>
        <dbReference type="ARBA" id="ARBA00023066"/>
    </source>
</evidence>
<dbReference type="Proteomes" id="UP000036458">
    <property type="component" value="Chromosome"/>
</dbReference>
<dbReference type="GO" id="GO:0005829">
    <property type="term" value="C:cytosol"/>
    <property type="evidence" value="ECO:0007669"/>
    <property type="project" value="TreeGrafter"/>
</dbReference>
<dbReference type="PANTHER" id="PTHR11558:SF11">
    <property type="entry name" value="SPERMIDINE SYNTHASE"/>
    <property type="match status" value="1"/>
</dbReference>
<evidence type="ECO:0000256" key="14">
    <source>
        <dbReference type="ARBA" id="ARBA00048112"/>
    </source>
</evidence>
<dbReference type="InterPro" id="IPR030374">
    <property type="entry name" value="PABS"/>
</dbReference>
<evidence type="ECO:0000313" key="24">
    <source>
        <dbReference type="Proteomes" id="UP000036458"/>
    </source>
</evidence>
<dbReference type="Gene3D" id="3.40.50.150">
    <property type="entry name" value="Vaccinia Virus protein VP39"/>
    <property type="match status" value="1"/>
</dbReference>
<dbReference type="Gene3D" id="2.30.140.10">
    <property type="entry name" value="Spermidine synthase, tetramerisation domain"/>
    <property type="match status" value="1"/>
</dbReference>
<dbReference type="HAMAP" id="MF_00198">
    <property type="entry name" value="Spermidine_synth"/>
    <property type="match status" value="1"/>
</dbReference>
<feature type="binding site" evidence="17">
    <location>
        <position position="172"/>
    </location>
    <ligand>
        <name>S-methyl-5'-thioadenosine</name>
        <dbReference type="ChEBI" id="CHEBI:17509"/>
    </ligand>
</feature>
<dbReference type="Pfam" id="PF17284">
    <property type="entry name" value="Spermine_synt_N"/>
    <property type="match status" value="1"/>
</dbReference>
<dbReference type="Gene3D" id="3.30.160.750">
    <property type="match status" value="1"/>
</dbReference>
<dbReference type="InterPro" id="IPR016067">
    <property type="entry name" value="S-AdoMet_deCO2ase_core"/>
</dbReference>
<evidence type="ECO:0000256" key="9">
    <source>
        <dbReference type="ARBA" id="ARBA00023115"/>
    </source>
</evidence>
<dbReference type="KEGG" id="ruf:TH63_08435"/>
<dbReference type="FunFam" id="3.30.360.110:FF:000001">
    <property type="entry name" value="S-adenosylmethionine decarboxylase proenzyme"/>
    <property type="match status" value="1"/>
</dbReference>
<dbReference type="InterPro" id="IPR030373">
    <property type="entry name" value="PABS_CS"/>
</dbReference>
<comment type="pathway">
    <text evidence="1 18">Amine and polyamine biosynthesis; S-adenosylmethioninamine biosynthesis; S-adenosylmethioninamine from S-adenosyl-L-methionine: step 1/1.</text>
</comment>
<comment type="pathway">
    <text evidence="17">Amine and polyamine biosynthesis; spermidine biosynthesis; spermidine from putrescine: step 1/1.</text>
</comment>
<evidence type="ECO:0000256" key="1">
    <source>
        <dbReference type="ARBA" id="ARBA00004911"/>
    </source>
</evidence>
<evidence type="ECO:0000256" key="18">
    <source>
        <dbReference type="HAMAP-Rule" id="MF_00464"/>
    </source>
</evidence>
<dbReference type="UniPathway" id="UPA00248">
    <property type="reaction ID" value="UER00314"/>
</dbReference>
<dbReference type="RefSeq" id="WP_048920564.1">
    <property type="nucleotide sequence ID" value="NZ_CP010777.1"/>
</dbReference>
<evidence type="ECO:0000256" key="3">
    <source>
        <dbReference type="ARBA" id="ARBA00011601"/>
    </source>
</evidence>
<dbReference type="HAMAP" id="MF_00464">
    <property type="entry name" value="AdoMetDC_1"/>
    <property type="match status" value="1"/>
</dbReference>
<keyword evidence="10 18" id="KW-0865">Zymogen</keyword>
<feature type="binding site" evidence="17">
    <location>
        <begin position="297"/>
        <end position="300"/>
    </location>
    <ligand>
        <name>spermidine</name>
        <dbReference type="ChEBI" id="CHEBI:57834"/>
    </ligand>
</feature>
<dbReference type="GO" id="GO:0004014">
    <property type="term" value="F:adenosylmethionine decarboxylase activity"/>
    <property type="evidence" value="ECO:0007669"/>
    <property type="project" value="UniProtKB-UniRule"/>
</dbReference>
<evidence type="ECO:0000256" key="12">
    <source>
        <dbReference type="ARBA" id="ARBA00023270"/>
    </source>
</evidence>
<keyword evidence="8 18" id="KW-0745">Spermidine biosynthesis</keyword>
<dbReference type="PANTHER" id="PTHR11558">
    <property type="entry name" value="SPERMIDINE/SPERMINE SYNTHASE"/>
    <property type="match status" value="1"/>
</dbReference>
<reference evidence="23 24" key="1">
    <citation type="submission" date="2015-01" db="EMBL/GenBank/DDBJ databases">
        <title>Rufibacter sp./DG31D/ whole genome sequencing.</title>
        <authorList>
            <person name="Kim M.K."/>
            <person name="Srinivasan S."/>
            <person name="Lee J.-J."/>
        </authorList>
    </citation>
    <scope>NUCLEOTIDE SEQUENCE [LARGE SCALE GENOMIC DNA]</scope>
    <source>
        <strain evidence="23 24">DG31D</strain>
    </source>
</reference>
<evidence type="ECO:0000256" key="20">
    <source>
        <dbReference type="RuleBase" id="RU003836"/>
    </source>
</evidence>
<comment type="PTM">
    <text evidence="18">Is synthesized initially as an inactive proenzyme. Formation of the active enzyme involves a self-maturation process in which the active site pyruvoyl group is generated from an internal serine residue via an autocatalytic post-translational modification. Two non-identical subunits are generated from the proenzyme in this reaction, and the pyruvate is formed at the N-terminus of the alpha chain, which is derived from the carboxyl end of the proenzyme. The post-translation cleavage follows an unusual pathway, termed non-hydrolytic serinolysis, in which the side chain hydroxyl group of the serine supplies its oxygen atom to form the C-terminus of the beta chain, while the remainder of the serine residue undergoes an oxidative deamination to produce ammonia and the pyruvoyl group blocking the N-terminus of the alpha chain.</text>
</comment>
<comment type="similarity">
    <text evidence="16 18">Belongs to the prokaryotic AdoMetDC family. Type 1 subfamily.</text>
</comment>
<feature type="domain" description="PABS" evidence="22">
    <location>
        <begin position="143"/>
        <end position="379"/>
    </location>
</feature>
<feature type="site" description="Cleavage (non-hydrolytic); by autolysis" evidence="18">
    <location>
        <begin position="62"/>
        <end position="63"/>
    </location>
</feature>
<dbReference type="PATRIC" id="fig|1379910.4.peg.1837"/>
<evidence type="ECO:0000256" key="19">
    <source>
        <dbReference type="PROSITE-ProRule" id="PRU00354"/>
    </source>
</evidence>
<dbReference type="PROSITE" id="PS51006">
    <property type="entry name" value="PABS_2"/>
    <property type="match status" value="1"/>
</dbReference>
<feature type="chain" id="PRO_5023263230" description="S-adenosylmethionine decarboxylase beta chain" evidence="18">
    <location>
        <begin position="1"/>
        <end position="62"/>
    </location>
</feature>
<comment type="cofactor">
    <cofactor evidence="18">
        <name>pyruvate</name>
        <dbReference type="ChEBI" id="CHEBI:15361"/>
    </cofactor>
    <text evidence="18">Binds 1 pyruvoyl group covalently per subunit.</text>
</comment>
<feature type="binding site" evidence="17">
    <location>
        <position position="227"/>
    </location>
    <ligand>
        <name>spermidine</name>
        <dbReference type="ChEBI" id="CHEBI:57834"/>
    </ligand>
</feature>
<evidence type="ECO:0000256" key="7">
    <source>
        <dbReference type="ARBA" id="ARBA00022813"/>
    </source>
</evidence>
<dbReference type="GO" id="GO:0004766">
    <property type="term" value="F:spermidine synthase activity"/>
    <property type="evidence" value="ECO:0007669"/>
    <property type="project" value="UniProtKB-UniRule"/>
</dbReference>
<keyword evidence="24" id="KW-1185">Reference proteome</keyword>
<evidence type="ECO:0000256" key="16">
    <source>
        <dbReference type="ARBA" id="ARBA00061583"/>
    </source>
</evidence>
<evidence type="ECO:0000256" key="17">
    <source>
        <dbReference type="HAMAP-Rule" id="MF_00198"/>
    </source>
</evidence>
<dbReference type="InterPro" id="IPR037163">
    <property type="entry name" value="Spermidine_synt_N_sf"/>
</dbReference>
<keyword evidence="4 17" id="KW-0808">Transferase</keyword>
<evidence type="ECO:0000256" key="6">
    <source>
        <dbReference type="ARBA" id="ARBA00022793"/>
    </source>
</evidence>
<dbReference type="Gene3D" id="3.30.360.110">
    <property type="entry name" value="S-adenosylmethionine decarboxylase domain"/>
    <property type="match status" value="1"/>
</dbReference>
<comment type="similarity">
    <text evidence="2 17 20">Belongs to the spermidine/spermine synthase family.</text>
</comment>
<keyword evidence="12 18" id="KW-0704">Schiff base</keyword>
<dbReference type="Pfam" id="PF01564">
    <property type="entry name" value="Spermine_synth"/>
    <property type="match status" value="1"/>
</dbReference>
<comment type="function">
    <text evidence="15 18">Catalyzes the decarboxylation of S-adenosylmethionine to S-adenosylmethioninamine (dcAdoMet), the propylamine donor required for the synthesis of the polyamines spermine and spermidine from the diamine putrescine.</text>
</comment>
<dbReference type="EMBL" id="CP010777">
    <property type="protein sequence ID" value="AKQ45674.1"/>
    <property type="molecule type" value="Genomic_DNA"/>
</dbReference>
<dbReference type="InterPro" id="IPR001045">
    <property type="entry name" value="Spermi_synthase"/>
</dbReference>
<evidence type="ECO:0000256" key="2">
    <source>
        <dbReference type="ARBA" id="ARBA00007867"/>
    </source>
</evidence>
<dbReference type="PROSITE" id="PS01330">
    <property type="entry name" value="PABS_1"/>
    <property type="match status" value="1"/>
</dbReference>
<dbReference type="STRING" id="1379910.TH63_08435"/>
<feature type="chain" id="PRO_5023263231" description="S-adenosylmethionine decarboxylase alpha chain" evidence="18">
    <location>
        <begin position="63"/>
        <end position="427"/>
    </location>
</feature>
<dbReference type="InterPro" id="IPR042286">
    <property type="entry name" value="AdoMetDC_C"/>
</dbReference>
<dbReference type="InterPro" id="IPR017716">
    <property type="entry name" value="S-AdoMet_deCOase_pro-enz"/>
</dbReference>
<feature type="active site" description="Proton acceptor" evidence="17 19">
    <location>
        <position position="297"/>
    </location>
</feature>
<comment type="catalytic activity">
    <reaction evidence="14 18">
        <text>S-adenosyl-L-methionine + H(+) = S-adenosyl 3-(methylsulfanyl)propylamine + CO2</text>
        <dbReference type="Rhea" id="RHEA:15981"/>
        <dbReference type="ChEBI" id="CHEBI:15378"/>
        <dbReference type="ChEBI" id="CHEBI:16526"/>
        <dbReference type="ChEBI" id="CHEBI:57443"/>
        <dbReference type="ChEBI" id="CHEBI:59789"/>
        <dbReference type="EC" id="4.1.1.50"/>
    </reaction>
</comment>
<evidence type="ECO:0000256" key="13">
    <source>
        <dbReference type="ARBA" id="ARBA00023317"/>
    </source>
</evidence>
<evidence type="ECO:0000256" key="11">
    <source>
        <dbReference type="ARBA" id="ARBA00023239"/>
    </source>
</evidence>
<feature type="binding site" evidence="17">
    <location>
        <begin position="278"/>
        <end position="279"/>
    </location>
    <ligand>
        <name>S-methyl-5'-thioadenosine</name>
        <dbReference type="ChEBI" id="CHEBI:17509"/>
    </ligand>
</feature>
<feature type="modified residue" description="Pyruvic acid (Ser); by autocatalysis" evidence="18">
    <location>
        <position position="63"/>
    </location>
</feature>
<feature type="active site" description="Proton donor; for catalytic activity" evidence="18">
    <location>
        <position position="83"/>
    </location>
</feature>
<evidence type="ECO:0000256" key="10">
    <source>
        <dbReference type="ARBA" id="ARBA00023145"/>
    </source>
</evidence>
<dbReference type="InterPro" id="IPR035246">
    <property type="entry name" value="Spermidine_synt_N"/>
</dbReference>
<keyword evidence="5 18" id="KW-0949">S-adenosyl-L-methionine</keyword>
<dbReference type="GO" id="GO:0008295">
    <property type="term" value="P:spermidine biosynthetic process"/>
    <property type="evidence" value="ECO:0007669"/>
    <property type="project" value="UniProtKB-UniRule"/>
</dbReference>
<evidence type="ECO:0000256" key="15">
    <source>
        <dbReference type="ARBA" id="ARBA00056215"/>
    </source>
</evidence>
<evidence type="ECO:0000259" key="22">
    <source>
        <dbReference type="PROSITE" id="PS51006"/>
    </source>
</evidence>
<dbReference type="AlphaFoldDB" id="A0A0H4VPN2"/>
<accession>A0A0H4VPN2</accession>
<dbReference type="SUPFAM" id="SSF56276">
    <property type="entry name" value="S-adenosylmethionine decarboxylase"/>
    <property type="match status" value="1"/>
</dbReference>
<dbReference type="Pfam" id="PF02675">
    <property type="entry name" value="AdoMet_dc"/>
    <property type="match status" value="1"/>
</dbReference>
<keyword evidence="13 18" id="KW-0670">Pyruvate</keyword>
<comment type="subunit">
    <text evidence="3 18">Heterotetramer of two alpha and two beta chains arranged as a dimer of alpha/beta heterodimers.</text>
</comment>
<keyword evidence="7 18" id="KW-0068">Autocatalytic cleavage</keyword>
<dbReference type="OrthoDB" id="9793120at2"/>
<dbReference type="CDD" id="cd02440">
    <property type="entry name" value="AdoMet_MTases"/>
    <property type="match status" value="1"/>
</dbReference>
<comment type="catalytic activity">
    <reaction evidence="17 21">
        <text>S-adenosyl 3-(methylsulfanyl)propylamine + putrescine = S-methyl-5'-thioadenosine + spermidine + H(+)</text>
        <dbReference type="Rhea" id="RHEA:12721"/>
        <dbReference type="ChEBI" id="CHEBI:15378"/>
        <dbReference type="ChEBI" id="CHEBI:17509"/>
        <dbReference type="ChEBI" id="CHEBI:57443"/>
        <dbReference type="ChEBI" id="CHEBI:57834"/>
        <dbReference type="ChEBI" id="CHEBI:326268"/>
        <dbReference type="EC" id="2.5.1.16"/>
    </reaction>
</comment>
<gene>
    <name evidence="17" type="primary">speE</name>
    <name evidence="18" type="synonym">speH</name>
    <name evidence="23" type="ORF">TH63_08435</name>
</gene>
<name>A0A0H4VPN2_9BACT</name>
<dbReference type="InterPro" id="IPR042284">
    <property type="entry name" value="AdoMetDC_N"/>
</dbReference>
<feature type="active site" description="Proton acceptor; for processing activity" evidence="18">
    <location>
        <position position="68"/>
    </location>
</feature>
<comment type="function">
    <text evidence="17">Catalyzes the irreversible transfer of a propylamine group from the amino donor S-adenosylmethioninamine (decarboxy-AdoMet) to putrescine (1,4-diaminobutane) to yield spermidine.</text>
</comment>
<dbReference type="NCBIfam" id="TIGR03330">
    <property type="entry name" value="SAM_DCase_Bsu"/>
    <property type="match status" value="1"/>
</dbReference>
<dbReference type="UniPathway" id="UPA00331">
    <property type="reaction ID" value="UER00451"/>
</dbReference>
<comment type="subunit">
    <text evidence="17">Homodimer or homotetramer.</text>
</comment>
<feature type="active site" description="Schiff-base intermediate with substrate; via pyruvic acid" evidence="18">
    <location>
        <position position="63"/>
    </location>
</feature>
<proteinExistence type="inferred from homology"/>
<protein>
    <recommendedName>
        <fullName evidence="18">S-adenosylmethionine decarboxylase proenzyme</fullName>
        <shortName evidence="18">AdoMetDC</shortName>
        <shortName evidence="18">SAMDC</shortName>
        <ecNumber evidence="18">4.1.1.50</ecNumber>
    </recommendedName>
    <component>
        <recommendedName>
            <fullName evidence="18">S-adenosylmethionine decarboxylase beta chain</fullName>
        </recommendedName>
    </component>
    <component>
        <recommendedName>
            <fullName evidence="18">S-adenosylmethionine decarboxylase alpha chain</fullName>
        </recommendedName>
    </component>
</protein>
<evidence type="ECO:0000256" key="4">
    <source>
        <dbReference type="ARBA" id="ARBA00022679"/>
    </source>
</evidence>
<dbReference type="NCBIfam" id="NF002010">
    <property type="entry name" value="PRK00811.1"/>
    <property type="match status" value="1"/>
</dbReference>
<keyword evidence="11 18" id="KW-0456">Lyase</keyword>
<dbReference type="InterPro" id="IPR003826">
    <property type="entry name" value="AdoMetDC_fam_prok"/>
</dbReference>
<organism evidence="23 24">
    <name type="scientific">Rufibacter radiotolerans</name>
    <dbReference type="NCBI Taxonomy" id="1379910"/>
    <lineage>
        <taxon>Bacteria</taxon>
        <taxon>Pseudomonadati</taxon>
        <taxon>Bacteroidota</taxon>
        <taxon>Cytophagia</taxon>
        <taxon>Cytophagales</taxon>
        <taxon>Hymenobacteraceae</taxon>
        <taxon>Rufibacter</taxon>
    </lineage>
</organism>